<gene>
    <name evidence="3" type="ORF">NP493_723g02010</name>
</gene>
<proteinExistence type="predicted"/>
<keyword evidence="4" id="KW-1185">Reference proteome</keyword>
<dbReference type="Pfam" id="PF00024">
    <property type="entry name" value="PAN_1"/>
    <property type="match status" value="1"/>
</dbReference>
<dbReference type="AlphaFoldDB" id="A0AAD9KRJ6"/>
<dbReference type="Gene3D" id="3.50.4.10">
    <property type="entry name" value="Hepatocyte Growth Factor"/>
    <property type="match status" value="1"/>
</dbReference>
<feature type="signal peptide" evidence="1">
    <location>
        <begin position="1"/>
        <end position="21"/>
    </location>
</feature>
<dbReference type="EMBL" id="JAODUO010000724">
    <property type="protein sequence ID" value="KAK2175545.1"/>
    <property type="molecule type" value="Genomic_DNA"/>
</dbReference>
<evidence type="ECO:0000313" key="4">
    <source>
        <dbReference type="Proteomes" id="UP001209878"/>
    </source>
</evidence>
<name>A0AAD9KRJ6_RIDPI</name>
<dbReference type="InterPro" id="IPR000742">
    <property type="entry name" value="EGF"/>
</dbReference>
<dbReference type="SUPFAM" id="SSF57196">
    <property type="entry name" value="EGF/Laminin"/>
    <property type="match status" value="1"/>
</dbReference>
<sequence>MKTFVPFLFSLFALLLQSSCAGSAYTWKTRRPRYRYRNYRLVGHVINTIHGNVAIVTQCALACLRDDKCRSFNFFEHRRRCELNDRSHVTKARDKKWSRGCVYYARDAFSINTRAIGDKNLVCLHGGVKVTTRRPSGRHVTTCACADEWTGRRCETKGQRHNNKLC</sequence>
<dbReference type="SUPFAM" id="SSF57414">
    <property type="entry name" value="Hairpin loop containing domain-like"/>
    <property type="match status" value="1"/>
</dbReference>
<dbReference type="InterPro" id="IPR003609">
    <property type="entry name" value="Pan_app"/>
</dbReference>
<dbReference type="PROSITE" id="PS00022">
    <property type="entry name" value="EGF_1"/>
    <property type="match status" value="1"/>
</dbReference>
<dbReference type="Gene3D" id="2.10.25.10">
    <property type="entry name" value="Laminin"/>
    <property type="match status" value="1"/>
</dbReference>
<protein>
    <recommendedName>
        <fullName evidence="2">Apple domain-containing protein</fullName>
    </recommendedName>
</protein>
<evidence type="ECO:0000256" key="1">
    <source>
        <dbReference type="SAM" id="SignalP"/>
    </source>
</evidence>
<dbReference type="SMART" id="SM00473">
    <property type="entry name" value="PAN_AP"/>
    <property type="match status" value="1"/>
</dbReference>
<evidence type="ECO:0000313" key="3">
    <source>
        <dbReference type="EMBL" id="KAK2175545.1"/>
    </source>
</evidence>
<evidence type="ECO:0000259" key="2">
    <source>
        <dbReference type="PROSITE" id="PS50948"/>
    </source>
</evidence>
<organism evidence="3 4">
    <name type="scientific">Ridgeia piscesae</name>
    <name type="common">Tubeworm</name>
    <dbReference type="NCBI Taxonomy" id="27915"/>
    <lineage>
        <taxon>Eukaryota</taxon>
        <taxon>Metazoa</taxon>
        <taxon>Spiralia</taxon>
        <taxon>Lophotrochozoa</taxon>
        <taxon>Annelida</taxon>
        <taxon>Polychaeta</taxon>
        <taxon>Sedentaria</taxon>
        <taxon>Canalipalpata</taxon>
        <taxon>Sabellida</taxon>
        <taxon>Siboglinidae</taxon>
        <taxon>Ridgeia</taxon>
    </lineage>
</organism>
<reference evidence="3" key="1">
    <citation type="journal article" date="2023" name="Mol. Biol. Evol.">
        <title>Third-Generation Sequencing Reveals the Adaptive Role of the Epigenome in Three Deep-Sea Polychaetes.</title>
        <authorList>
            <person name="Perez M."/>
            <person name="Aroh O."/>
            <person name="Sun Y."/>
            <person name="Lan Y."/>
            <person name="Juniper S.K."/>
            <person name="Young C.R."/>
            <person name="Angers B."/>
            <person name="Qian P.Y."/>
        </authorList>
    </citation>
    <scope>NUCLEOTIDE SEQUENCE</scope>
    <source>
        <strain evidence="3">R07B-5</strain>
    </source>
</reference>
<dbReference type="PROSITE" id="PS50948">
    <property type="entry name" value="PAN"/>
    <property type="match status" value="1"/>
</dbReference>
<keyword evidence="1" id="KW-0732">Signal</keyword>
<feature type="domain" description="Apple" evidence="2">
    <location>
        <begin position="20"/>
        <end position="108"/>
    </location>
</feature>
<accession>A0AAD9KRJ6</accession>
<feature type="chain" id="PRO_5042159751" description="Apple domain-containing protein" evidence="1">
    <location>
        <begin position="22"/>
        <end position="166"/>
    </location>
</feature>
<comment type="caution">
    <text evidence="3">The sequence shown here is derived from an EMBL/GenBank/DDBJ whole genome shotgun (WGS) entry which is preliminary data.</text>
</comment>
<dbReference type="Proteomes" id="UP001209878">
    <property type="component" value="Unassembled WGS sequence"/>
</dbReference>